<organism evidence="9 10">
    <name type="scientific">Pseudoruegeria aquimaris</name>
    <dbReference type="NCBI Taxonomy" id="393663"/>
    <lineage>
        <taxon>Bacteria</taxon>
        <taxon>Pseudomonadati</taxon>
        <taxon>Pseudomonadota</taxon>
        <taxon>Alphaproteobacteria</taxon>
        <taxon>Rhodobacterales</taxon>
        <taxon>Roseobacteraceae</taxon>
        <taxon>Pseudoruegeria</taxon>
    </lineage>
</organism>
<keyword evidence="6 8" id="KW-0472">Membrane</keyword>
<dbReference type="GO" id="GO:0015031">
    <property type="term" value="P:protein transport"/>
    <property type="evidence" value="ECO:0007669"/>
    <property type="project" value="UniProtKB-KW"/>
</dbReference>
<dbReference type="GO" id="GO:0005886">
    <property type="term" value="C:plasma membrane"/>
    <property type="evidence" value="ECO:0007669"/>
    <property type="project" value="UniProtKB-SubCell"/>
</dbReference>
<evidence type="ECO:0000256" key="8">
    <source>
        <dbReference type="SAM" id="Phobius"/>
    </source>
</evidence>
<evidence type="ECO:0000256" key="7">
    <source>
        <dbReference type="RuleBase" id="RU003879"/>
    </source>
</evidence>
<proteinExistence type="inferred from homology"/>
<evidence type="ECO:0000256" key="2">
    <source>
        <dbReference type="ARBA" id="ARBA00005811"/>
    </source>
</evidence>
<evidence type="ECO:0000313" key="9">
    <source>
        <dbReference type="EMBL" id="SLN25212.1"/>
    </source>
</evidence>
<dbReference type="GO" id="GO:0022857">
    <property type="term" value="F:transmembrane transporter activity"/>
    <property type="evidence" value="ECO:0007669"/>
    <property type="project" value="InterPro"/>
</dbReference>
<evidence type="ECO:0000313" key="10">
    <source>
        <dbReference type="Proteomes" id="UP000193409"/>
    </source>
</evidence>
<keyword evidence="5 8" id="KW-1133">Transmembrane helix</keyword>
<evidence type="ECO:0000256" key="5">
    <source>
        <dbReference type="ARBA" id="ARBA00022989"/>
    </source>
</evidence>
<dbReference type="Pfam" id="PF02472">
    <property type="entry name" value="ExbD"/>
    <property type="match status" value="1"/>
</dbReference>
<comment type="subcellular location">
    <subcellularLocation>
        <location evidence="1">Cell membrane</location>
        <topology evidence="1">Single-pass membrane protein</topology>
    </subcellularLocation>
    <subcellularLocation>
        <location evidence="7">Cell membrane</location>
        <topology evidence="7">Single-pass type II membrane protein</topology>
    </subcellularLocation>
</comment>
<protein>
    <submittedName>
        <fullName evidence="9">Biopolymer transport protein ExbD/TolR</fullName>
    </submittedName>
</protein>
<sequence length="127" mass="13614">MDLSEPVKRPRGESIVPMINVVFLLLIFFLMTSQLAPPEPFEVTPPEAETEAEAEADPVLFVSHEGRIAFDGQEGAQAIATLAGQQPLAGVIQLRADSRLEASKLAAILRDLSGAGLSRVELVVAHK</sequence>
<reference evidence="9 10" key="1">
    <citation type="submission" date="2017-03" db="EMBL/GenBank/DDBJ databases">
        <authorList>
            <person name="Afonso C.L."/>
            <person name="Miller P.J."/>
            <person name="Scott M.A."/>
            <person name="Spackman E."/>
            <person name="Goraichik I."/>
            <person name="Dimitrov K.M."/>
            <person name="Suarez D.L."/>
            <person name="Swayne D.E."/>
        </authorList>
    </citation>
    <scope>NUCLEOTIDE SEQUENCE [LARGE SCALE GENOMIC DNA]</scope>
    <source>
        <strain evidence="9 10">CECT 7680</strain>
    </source>
</reference>
<dbReference type="Proteomes" id="UP000193409">
    <property type="component" value="Unassembled WGS sequence"/>
</dbReference>
<evidence type="ECO:0000256" key="1">
    <source>
        <dbReference type="ARBA" id="ARBA00004162"/>
    </source>
</evidence>
<dbReference type="EMBL" id="FWFQ01000005">
    <property type="protein sequence ID" value="SLN25212.1"/>
    <property type="molecule type" value="Genomic_DNA"/>
</dbReference>
<keyword evidence="3" id="KW-1003">Cell membrane</keyword>
<dbReference type="InterPro" id="IPR003400">
    <property type="entry name" value="ExbD"/>
</dbReference>
<evidence type="ECO:0000256" key="4">
    <source>
        <dbReference type="ARBA" id="ARBA00022692"/>
    </source>
</evidence>
<comment type="similarity">
    <text evidence="2 7">Belongs to the ExbD/TolR family.</text>
</comment>
<dbReference type="RefSeq" id="WP_085867656.1">
    <property type="nucleotide sequence ID" value="NZ_FWFQ01000005.1"/>
</dbReference>
<keyword evidence="10" id="KW-1185">Reference proteome</keyword>
<keyword evidence="7" id="KW-0653">Protein transport</keyword>
<dbReference type="OrthoDB" id="8479787at2"/>
<feature type="transmembrane region" description="Helical" evidence="8">
    <location>
        <begin position="12"/>
        <end position="31"/>
    </location>
</feature>
<accession>A0A1Y5RTL5</accession>
<name>A0A1Y5RTL5_9RHOB</name>
<keyword evidence="7" id="KW-0813">Transport</keyword>
<dbReference type="PANTHER" id="PTHR30558">
    <property type="entry name" value="EXBD MEMBRANE COMPONENT OF PMF-DRIVEN MACROMOLECULE IMPORT SYSTEM"/>
    <property type="match status" value="1"/>
</dbReference>
<evidence type="ECO:0000256" key="3">
    <source>
        <dbReference type="ARBA" id="ARBA00022475"/>
    </source>
</evidence>
<evidence type="ECO:0000256" key="6">
    <source>
        <dbReference type="ARBA" id="ARBA00023136"/>
    </source>
</evidence>
<gene>
    <name evidence="9" type="ORF">PSA7680_01104</name>
</gene>
<dbReference type="AlphaFoldDB" id="A0A1Y5RTL5"/>
<keyword evidence="4 7" id="KW-0812">Transmembrane</keyword>